<proteinExistence type="predicted"/>
<accession>A0A6M3KNP8</accession>
<dbReference type="EMBL" id="MT142500">
    <property type="protein sequence ID" value="QJA82958.1"/>
    <property type="molecule type" value="Genomic_DNA"/>
</dbReference>
<sequence length="253" mass="28528">MIAIPAWGQDSTVVLADHDKTIRYQSGSSYAESRNAETGNLLAKDDFVGDWTDGELFHIHRRFMRFDLTGFNSDTMQVDSIKINVYRTDPDQTGRNESFHIFVGTWTDTAALADFNSFTGWVSGSNPYTPTFLVDSLYKASWSNSWHLFHSTTSAQADTVETKLGSYLKTVMSVSKDINGDTSNPANYERFALNTPSPQLVIYYTKKAAEAAEYTITNARGNVIHEARGHEVRRLLGRDINKKVINSVRRRIH</sequence>
<organism evidence="1">
    <name type="scientific">viral metagenome</name>
    <dbReference type="NCBI Taxonomy" id="1070528"/>
    <lineage>
        <taxon>unclassified sequences</taxon>
        <taxon>metagenomes</taxon>
        <taxon>organismal metagenomes</taxon>
    </lineage>
</organism>
<name>A0A6M3KNP8_9ZZZZ</name>
<evidence type="ECO:0000313" key="1">
    <source>
        <dbReference type="EMBL" id="QJA82958.1"/>
    </source>
</evidence>
<reference evidence="1" key="1">
    <citation type="submission" date="2020-03" db="EMBL/GenBank/DDBJ databases">
        <title>The deep terrestrial virosphere.</title>
        <authorList>
            <person name="Holmfeldt K."/>
            <person name="Nilsson E."/>
            <person name="Simone D."/>
            <person name="Lopez-Fernandez M."/>
            <person name="Wu X."/>
            <person name="de Brujin I."/>
            <person name="Lundin D."/>
            <person name="Andersson A."/>
            <person name="Bertilsson S."/>
            <person name="Dopson M."/>
        </authorList>
    </citation>
    <scope>NUCLEOTIDE SEQUENCE</scope>
    <source>
        <strain evidence="1">MM415A00329</strain>
    </source>
</reference>
<dbReference type="AlphaFoldDB" id="A0A6M3KNP8"/>
<gene>
    <name evidence="1" type="ORF">MM415A00329_0012</name>
</gene>
<protein>
    <submittedName>
        <fullName evidence="1">Uncharacterized protein</fullName>
    </submittedName>
</protein>